<keyword evidence="12" id="KW-0904">Protein phosphatase</keyword>
<feature type="compositionally biased region" description="Low complexity" evidence="23">
    <location>
        <begin position="1481"/>
        <end position="1495"/>
    </location>
</feature>
<comment type="catalytic activity">
    <reaction evidence="1">
        <text>a 1,2-diacyl-sn-glycero-3-phospho-(1D-myo-inositol-3,5-bisphosphate) + H2O = a 1,2-diacyl-sn-glycero-3-phospho-(1D-myo-inositol-5-phosphate) + phosphate</text>
        <dbReference type="Rhea" id="RHEA:39019"/>
        <dbReference type="ChEBI" id="CHEBI:15377"/>
        <dbReference type="ChEBI" id="CHEBI:43474"/>
        <dbReference type="ChEBI" id="CHEBI:57795"/>
        <dbReference type="ChEBI" id="CHEBI:57923"/>
        <dbReference type="EC" id="3.1.3.95"/>
    </reaction>
</comment>
<name>A0AAD1T1M2_PELCU</name>
<dbReference type="Gene3D" id="2.30.29.30">
    <property type="entry name" value="Pleckstrin-homology domain (PH domain)/Phosphotyrosine-binding domain (PTB)"/>
    <property type="match status" value="2"/>
</dbReference>
<dbReference type="GO" id="GO:0004438">
    <property type="term" value="F:phosphatidylinositol-3-phosphate phosphatase activity"/>
    <property type="evidence" value="ECO:0007669"/>
    <property type="project" value="TreeGrafter"/>
</dbReference>
<dbReference type="PROSITE" id="PS51339">
    <property type="entry name" value="PPASE_MYOTUBULARIN"/>
    <property type="match status" value="2"/>
</dbReference>
<dbReference type="SUPFAM" id="SSF50729">
    <property type="entry name" value="PH domain-like"/>
    <property type="match status" value="2"/>
</dbReference>
<dbReference type="GO" id="GO:0004721">
    <property type="term" value="F:phosphoprotein phosphatase activity"/>
    <property type="evidence" value="ECO:0007669"/>
    <property type="project" value="UniProtKB-KW"/>
</dbReference>
<dbReference type="PANTHER" id="PTHR10807:SF40">
    <property type="entry name" value="MYOTUBULARIN-RELATED PROTEIN 1"/>
    <property type="match status" value="1"/>
</dbReference>
<sequence length="1503" mass="172905">MGGMSLRNVQLYYKAAVLTSRFSINQSIDPQQWVYIEQYCLPRQDVNTEVWLLPHQRENISHALPVTLATIKMWDASRKLLYSCHPTSFSALLKMLASILPDFKYRVWNRCGVYYLYTLFDKCRISTFEHLKDCYTLPNTAHYSYLQLTSWWRSQTLHSKPQDQVTLTTFEKLYMAGEEAHLHYLCITVAQIGNKVLYLCAIVGERFRISMTRNDLLCGPGGGSRPHSFLIMASSSTPKYNSHSLENASIRRTPRDGVNQTHVDGTNQANDEIPTLPGETLVTDKDVIYMCPFNGAIKGRLHVTNYKLFFKGEDTERPVMFSVPLGVIARIEKMGNASSRGENSYGLDITCKDMRNLRFALKQEVHSRKQIFEDLTKYAFSQSYGLLFFAFQNEEKFPENCWSVYDPMTEFRRQGLPNSQWRVTFINKNYELCDTYPQLLVVPYDVSEDDLKKVAAFRSRNRIPVLSWLHPENLSVIMRCSQPLVGMSGKRNRDDEKYLDSIREANGQTSKLTIYDARPNVNAVANKATGGGYESEDAYQNAELVFLDIHNIHVMRESLKKLKDIVYPNVEESHWLSSLESTHWLEHIKLVLTGAIQVADKVASGKSSVVVHCSDGWDRTAQLTSLAMLMLDSYYRTIIGFEVLVQKEWISFGHKFSSRIGHGDKNYTDADRSPIFLQFIDCVWQMSKQFPTAFEFNEYFLITILDHLYSCRFGTFLYNCESVRDKEKVREKTQSLWSLINSEKSKHTNPFYTKELNRVLYPVASMRHLELWVNYYIRWNTRIRLQILMHTYLNQGMTGIKDRYMELLALRDDYVRRLEELNIDTVQGDQASRGISKGRDRHVWPSVWHGGTIRRLIDTVQGDQTSLEKVKSAAASLSGPTGSHVEWCKQLIAATISSQISGSVPPENVSRDYRVYKRPDIRALRDGNKLAQMEEAPLFPGESIKAIAKDVMYICPFWGAVSGTLTVTDFKMYFKNVERDPPFILDVPLGVISRVEKIGVQSHGNNSCGIEIVCKDMRNLRLAYKQEEQSKLEIFETLIKHAFPLSNGMTLFAFAYKEKFSVNGWKVYDPAAEYKRQGLPNESWKITKINSTYELCDTYPAVFVVPTSVADDDLARVAAFRSKGRIPVLSWIHPESQATITRCSQPLVGPNDKRCKEDEKYLQTIMDANAQSHKLVIFDARQNSVADTNKAKGGGYESETAYPNAELIFLEIHNIHVMRESLRKVKEIVYPSIDEARWLSNIDGTHWLEYIRMLLAGSVRIADRVESSKTSVVVHCSDGWDRTAQLTSLAMLMLDSYYRTIKGFEVLIEKEWISFGHRFAMRVGHGDDNHADADRSPIFLQFIDCVWQMTNQFPAAFEFNELFLVTILDHLYSCLFGTFLYNCEQQRMKEEIHTKTISLWSYINSHVDEFTNPFYVNYEHHVLYPVASLSHLELWVNYYIRWNPRTRSQMPIHQNLKDLLSIRAELQKKLEELQREAATRSVSSSSDRGSSPSHSATPVHTAV</sequence>
<keyword evidence="13" id="KW-0443">Lipid metabolism</keyword>
<evidence type="ECO:0000256" key="13">
    <source>
        <dbReference type="ARBA" id="ARBA00023098"/>
    </source>
</evidence>
<evidence type="ECO:0000256" key="3">
    <source>
        <dbReference type="ARBA" id="ARBA00004204"/>
    </source>
</evidence>
<feature type="binding site" evidence="22">
    <location>
        <begin position="613"/>
        <end position="619"/>
    </location>
    <ligand>
        <name>substrate</name>
    </ligand>
</feature>
<dbReference type="FunFam" id="2.30.29.30:FF:000038">
    <property type="entry name" value="Myotubularin 1, isoform CRA_a"/>
    <property type="match status" value="2"/>
</dbReference>
<dbReference type="SMART" id="SM00404">
    <property type="entry name" value="PTPc_motif"/>
    <property type="match status" value="2"/>
</dbReference>
<dbReference type="GO" id="GO:0016020">
    <property type="term" value="C:membrane"/>
    <property type="evidence" value="ECO:0007669"/>
    <property type="project" value="TreeGrafter"/>
</dbReference>
<dbReference type="InterPro" id="IPR037857">
    <property type="entry name" value="MTMR1_PH-GRAM"/>
</dbReference>
<dbReference type="SMART" id="SM00568">
    <property type="entry name" value="GRAM"/>
    <property type="match status" value="2"/>
</dbReference>
<feature type="active site" description="Phosphocysteine intermediate" evidence="21">
    <location>
        <position position="613"/>
    </location>
</feature>
<feature type="region of interest" description="Disordered" evidence="23">
    <location>
        <begin position="1475"/>
        <end position="1503"/>
    </location>
</feature>
<keyword evidence="11" id="KW-0378">Hydrolase</keyword>
<dbReference type="CDD" id="cd13358">
    <property type="entry name" value="PH-GRAM_MTMR1"/>
    <property type="match status" value="1"/>
</dbReference>
<evidence type="ECO:0000256" key="19">
    <source>
        <dbReference type="ARBA" id="ARBA00045080"/>
    </source>
</evidence>
<feature type="domain" description="Myotubularin phosphatase" evidence="25">
    <location>
        <begin position="1064"/>
        <end position="1439"/>
    </location>
</feature>
<evidence type="ECO:0000256" key="20">
    <source>
        <dbReference type="ARBA" id="ARBA00057235"/>
    </source>
</evidence>
<keyword evidence="10" id="KW-0963">Cytoplasm</keyword>
<proteinExistence type="inferred from homology"/>
<keyword evidence="27" id="KW-1185">Reference proteome</keyword>
<evidence type="ECO:0000256" key="8">
    <source>
        <dbReference type="ARBA" id="ARBA00012903"/>
    </source>
</evidence>
<dbReference type="GO" id="GO:0001726">
    <property type="term" value="C:ruffle"/>
    <property type="evidence" value="ECO:0007669"/>
    <property type="project" value="UniProtKB-SubCell"/>
</dbReference>
<dbReference type="InterPro" id="IPR030564">
    <property type="entry name" value="Myotubularin"/>
</dbReference>
<reference evidence="26" key="1">
    <citation type="submission" date="2022-03" db="EMBL/GenBank/DDBJ databases">
        <authorList>
            <person name="Alioto T."/>
            <person name="Alioto T."/>
            <person name="Gomez Garrido J."/>
        </authorList>
    </citation>
    <scope>NUCLEOTIDE SEQUENCE</scope>
</reference>
<feature type="binding site" evidence="22">
    <location>
        <begin position="551"/>
        <end position="552"/>
    </location>
    <ligand>
        <name>substrate</name>
    </ligand>
</feature>
<evidence type="ECO:0000256" key="6">
    <source>
        <dbReference type="ARBA" id="ARBA00004603"/>
    </source>
</evidence>
<dbReference type="PROSITE" id="PS50056">
    <property type="entry name" value="TYR_PHOSPHATASE_2"/>
    <property type="match status" value="1"/>
</dbReference>
<dbReference type="PANTHER" id="PTHR10807">
    <property type="entry name" value="MYOTUBULARIN-RELATED"/>
    <property type="match status" value="1"/>
</dbReference>
<dbReference type="InterPro" id="IPR000387">
    <property type="entry name" value="Tyr_Pase_dom"/>
</dbReference>
<evidence type="ECO:0000256" key="17">
    <source>
        <dbReference type="ARBA" id="ARBA00023732"/>
    </source>
</evidence>
<dbReference type="GO" id="GO:0030175">
    <property type="term" value="C:filopodium"/>
    <property type="evidence" value="ECO:0007669"/>
    <property type="project" value="UniProtKB-SubCell"/>
</dbReference>
<feature type="domain" description="Myotubularin phosphatase" evidence="25">
    <location>
        <begin position="401"/>
        <end position="776"/>
    </location>
</feature>
<dbReference type="EMBL" id="OW240920">
    <property type="protein sequence ID" value="CAH2315062.1"/>
    <property type="molecule type" value="Genomic_DNA"/>
</dbReference>
<comment type="catalytic activity">
    <reaction evidence="19">
        <text>a 1,2-diacyl-sn-glycero-3-phospho-(1D-myo-inositol-3-phosphate) + H2O = a 1,2-diacyl-sn-glycero-3-phospho-(1D-myo-inositol) + phosphate</text>
        <dbReference type="Rhea" id="RHEA:12316"/>
        <dbReference type="ChEBI" id="CHEBI:15377"/>
        <dbReference type="ChEBI" id="CHEBI:43474"/>
        <dbReference type="ChEBI" id="CHEBI:57880"/>
        <dbReference type="ChEBI" id="CHEBI:58088"/>
    </reaction>
</comment>
<feature type="domain" description="Tyrosine specific protein phosphatases" evidence="24">
    <location>
        <begin position="582"/>
        <end position="629"/>
    </location>
</feature>
<evidence type="ECO:0000256" key="4">
    <source>
        <dbReference type="ARBA" id="ARBA00004466"/>
    </source>
</evidence>
<evidence type="ECO:0000256" key="15">
    <source>
        <dbReference type="ARBA" id="ARBA00023672"/>
    </source>
</evidence>
<organism evidence="26 27">
    <name type="scientific">Pelobates cultripes</name>
    <name type="common">Western spadefoot toad</name>
    <dbReference type="NCBI Taxonomy" id="61616"/>
    <lineage>
        <taxon>Eukaryota</taxon>
        <taxon>Metazoa</taxon>
        <taxon>Chordata</taxon>
        <taxon>Craniata</taxon>
        <taxon>Vertebrata</taxon>
        <taxon>Euteleostomi</taxon>
        <taxon>Amphibia</taxon>
        <taxon>Batrachia</taxon>
        <taxon>Anura</taxon>
        <taxon>Pelobatoidea</taxon>
        <taxon>Pelobatidae</taxon>
        <taxon>Pelobates</taxon>
    </lineage>
</organism>
<protein>
    <recommendedName>
        <fullName evidence="9">Myotubularin</fullName>
        <ecNumber evidence="8">3.1.3.95</ecNumber>
    </recommendedName>
    <alternativeName>
        <fullName evidence="18">Phosphatidylinositol-3,5-bisphosphate 3-phosphatase</fullName>
    </alternativeName>
</protein>
<evidence type="ECO:0000256" key="11">
    <source>
        <dbReference type="ARBA" id="ARBA00022801"/>
    </source>
</evidence>
<comment type="function">
    <text evidence="20">Lipid phosphatase which dephosphorylates phosphatidylinositol 3-monophosphate (PI3P) and phosphatidylinositol 3,5-bisphosphate (PI(3,5)P2).</text>
</comment>
<dbReference type="Pfam" id="PF06602">
    <property type="entry name" value="Myotub-related"/>
    <property type="match status" value="2"/>
</dbReference>
<comment type="similarity">
    <text evidence="7">Belongs to the protein-tyrosine phosphatase family. Non-receptor class myotubularin subfamily.</text>
</comment>
<evidence type="ECO:0000256" key="21">
    <source>
        <dbReference type="PIRSR" id="PIRSR630564-1"/>
    </source>
</evidence>
<dbReference type="Proteomes" id="UP001295444">
    <property type="component" value="Chromosome 09"/>
</dbReference>
<evidence type="ECO:0000256" key="7">
    <source>
        <dbReference type="ARBA" id="ARBA00007471"/>
    </source>
</evidence>
<evidence type="ECO:0000256" key="14">
    <source>
        <dbReference type="ARBA" id="ARBA00023136"/>
    </source>
</evidence>
<dbReference type="PROSITE" id="PS00383">
    <property type="entry name" value="TYR_PHOSPHATASE_1"/>
    <property type="match status" value="2"/>
</dbReference>
<dbReference type="EC" id="3.1.3.95" evidence="8"/>
<evidence type="ECO:0000259" key="25">
    <source>
        <dbReference type="PROSITE" id="PS51339"/>
    </source>
</evidence>
<evidence type="ECO:0000256" key="9">
    <source>
        <dbReference type="ARBA" id="ARBA00016293"/>
    </source>
</evidence>
<evidence type="ECO:0000256" key="12">
    <source>
        <dbReference type="ARBA" id="ARBA00022912"/>
    </source>
</evidence>
<dbReference type="InterPro" id="IPR029021">
    <property type="entry name" value="Prot-tyrosine_phosphatase-like"/>
</dbReference>
<evidence type="ECO:0000256" key="5">
    <source>
        <dbReference type="ARBA" id="ARBA00004486"/>
    </source>
</evidence>
<evidence type="ECO:0000313" key="27">
    <source>
        <dbReference type="Proteomes" id="UP001295444"/>
    </source>
</evidence>
<evidence type="ECO:0000256" key="2">
    <source>
        <dbReference type="ARBA" id="ARBA00004184"/>
    </source>
</evidence>
<evidence type="ECO:0000256" key="16">
    <source>
        <dbReference type="ARBA" id="ARBA00023712"/>
    </source>
</evidence>
<comment type="catalytic activity">
    <reaction evidence="17">
        <text>1,2-dioctanoyl-sn-glycero-3-phospho-(1-D-myo-inositol-3-phosphate) + H2O = 1,2-dioctanoyl-sn-glycero-3-phospho-(1D-myo-inositol) + phosphate</text>
        <dbReference type="Rhea" id="RHEA:42328"/>
        <dbReference type="ChEBI" id="CHEBI:15377"/>
        <dbReference type="ChEBI" id="CHEBI:43474"/>
        <dbReference type="ChEBI" id="CHEBI:65221"/>
        <dbReference type="ChEBI" id="CHEBI:78934"/>
    </reaction>
</comment>
<dbReference type="InterPro" id="IPR010569">
    <property type="entry name" value="Myotubularin-like_Pase_dom"/>
</dbReference>
<evidence type="ECO:0000256" key="23">
    <source>
        <dbReference type="SAM" id="MobiDB-lite"/>
    </source>
</evidence>
<dbReference type="CDD" id="cd14591">
    <property type="entry name" value="PTP-MTM1"/>
    <property type="match status" value="1"/>
</dbReference>
<dbReference type="GO" id="GO:0052629">
    <property type="term" value="F:phosphatidylinositol-3,5-bisphosphate 3-phosphatase activity"/>
    <property type="evidence" value="ECO:0007669"/>
    <property type="project" value="UniProtKB-EC"/>
</dbReference>
<dbReference type="SUPFAM" id="SSF52799">
    <property type="entry name" value="(Phosphotyrosine protein) phosphatases II"/>
    <property type="match status" value="2"/>
</dbReference>
<dbReference type="InterPro" id="IPR004182">
    <property type="entry name" value="GRAM"/>
</dbReference>
<comment type="catalytic activity">
    <reaction evidence="16">
        <text>1,2-dioctanoyl-sn-glycero-3-phospho-(1D-myo-inositol-3,5-bisphosphate) + H2O = 1,2-dioctanoyl-sn-glycero-3-phospho-(1D-myo-inositol-5-phosphate) + phosphate</text>
        <dbReference type="Rhea" id="RHEA:45632"/>
        <dbReference type="ChEBI" id="CHEBI:15377"/>
        <dbReference type="ChEBI" id="CHEBI:43474"/>
        <dbReference type="ChEBI" id="CHEBI:78911"/>
        <dbReference type="ChEBI" id="CHEBI:85342"/>
    </reaction>
</comment>
<dbReference type="InterPro" id="IPR016130">
    <property type="entry name" value="Tyr_Pase_AS"/>
</dbReference>
<dbReference type="CDD" id="cd14592">
    <property type="entry name" value="PTP-MTMR1"/>
    <property type="match status" value="1"/>
</dbReference>
<evidence type="ECO:0000256" key="10">
    <source>
        <dbReference type="ARBA" id="ARBA00022490"/>
    </source>
</evidence>
<dbReference type="Pfam" id="PF02893">
    <property type="entry name" value="GRAM"/>
    <property type="match status" value="2"/>
</dbReference>
<evidence type="ECO:0000313" key="26">
    <source>
        <dbReference type="EMBL" id="CAH2315062.1"/>
    </source>
</evidence>
<comment type="catalytic activity">
    <reaction evidence="15">
        <text>1,2-dihexadecanoyl-sn-glycero-3-phospho-(1D-myo-inositol-3,5-bisphosphate) + H2O = 1,2-dihexadecanoyl-sn-glycero-3-phospho-(1D-myo-inositol-5-phosphate) + phosphate</text>
        <dbReference type="Rhea" id="RHEA:45636"/>
        <dbReference type="ChEBI" id="CHEBI:15377"/>
        <dbReference type="ChEBI" id="CHEBI:43474"/>
        <dbReference type="ChEBI" id="CHEBI:78994"/>
        <dbReference type="ChEBI" id="CHEBI:84968"/>
    </reaction>
</comment>
<dbReference type="InterPro" id="IPR030587">
    <property type="entry name" value="MTMR1_PTP"/>
</dbReference>
<evidence type="ECO:0000256" key="22">
    <source>
        <dbReference type="PIRSR" id="PIRSR630564-2"/>
    </source>
</evidence>
<dbReference type="GO" id="GO:0030017">
    <property type="term" value="C:sarcomere"/>
    <property type="evidence" value="ECO:0007669"/>
    <property type="project" value="UniProtKB-SubCell"/>
</dbReference>
<gene>
    <name evidence="26" type="ORF">PECUL_23A004616</name>
</gene>
<dbReference type="InterPro" id="IPR011993">
    <property type="entry name" value="PH-like_dom_sf"/>
</dbReference>
<accession>A0AAD1T1M2</accession>
<evidence type="ECO:0000256" key="1">
    <source>
        <dbReference type="ARBA" id="ARBA00001669"/>
    </source>
</evidence>
<comment type="subcellular location">
    <subcellularLocation>
        <location evidence="5">Cell projection</location>
        <location evidence="5">Filopodium</location>
    </subcellularLocation>
    <subcellularLocation>
        <location evidence="4">Cell projection</location>
        <location evidence="4">Ruffle</location>
    </subcellularLocation>
    <subcellularLocation>
        <location evidence="3">Cytoplasm</location>
        <location evidence="3">Myofibril</location>
        <location evidence="3">Sarcomere</location>
    </subcellularLocation>
    <subcellularLocation>
        <location evidence="2">Endomembrane system</location>
        <topology evidence="2">Peripheral membrane protein</topology>
    </subcellularLocation>
    <subcellularLocation>
        <location evidence="6">Late endosome</location>
    </subcellularLocation>
</comment>
<dbReference type="GO" id="GO:0046856">
    <property type="term" value="P:phosphatidylinositol dephosphorylation"/>
    <property type="evidence" value="ECO:0007669"/>
    <property type="project" value="InterPro"/>
</dbReference>
<evidence type="ECO:0000259" key="24">
    <source>
        <dbReference type="PROSITE" id="PS50056"/>
    </source>
</evidence>
<evidence type="ECO:0000256" key="18">
    <source>
        <dbReference type="ARBA" id="ARBA00032571"/>
    </source>
</evidence>
<dbReference type="GO" id="GO:0005770">
    <property type="term" value="C:late endosome"/>
    <property type="evidence" value="ECO:0007669"/>
    <property type="project" value="UniProtKB-SubCell"/>
</dbReference>
<keyword evidence="14" id="KW-0472">Membrane</keyword>
<dbReference type="InterPro" id="IPR003595">
    <property type="entry name" value="Tyr_Pase_cat"/>
</dbReference>